<dbReference type="AlphaFoldDB" id="T1KLZ2"/>
<name>T1KLZ2_TETUR</name>
<dbReference type="Proteomes" id="UP000015104">
    <property type="component" value="Unassembled WGS sequence"/>
</dbReference>
<evidence type="ECO:0000313" key="3">
    <source>
        <dbReference type="Proteomes" id="UP000015104"/>
    </source>
</evidence>
<feature type="signal peptide" evidence="1">
    <location>
        <begin position="1"/>
        <end position="20"/>
    </location>
</feature>
<proteinExistence type="predicted"/>
<feature type="chain" id="PRO_5004581486" evidence="1">
    <location>
        <begin position="21"/>
        <end position="51"/>
    </location>
</feature>
<evidence type="ECO:0000313" key="2">
    <source>
        <dbReference type="EnsemblMetazoa" id="tetur14g04178.1"/>
    </source>
</evidence>
<reference evidence="2" key="2">
    <citation type="submission" date="2015-06" db="UniProtKB">
        <authorList>
            <consortium name="EnsemblMetazoa"/>
        </authorList>
    </citation>
    <scope>IDENTIFICATION</scope>
</reference>
<dbReference type="HOGENOM" id="CLU_3109022_0_0_1"/>
<sequence length="51" mass="5688">MNFIALYSKLIWLGIIICAAKNCTKRADCDQGDFCSDNGKCTEILFIGRGR</sequence>
<accession>T1KLZ2</accession>
<protein>
    <submittedName>
        <fullName evidence="2">Uncharacterized protein</fullName>
    </submittedName>
</protein>
<dbReference type="EnsemblMetazoa" id="tetur14g04178.1">
    <property type="protein sequence ID" value="tetur14g04178.1"/>
    <property type="gene ID" value="tetur14g04178"/>
</dbReference>
<keyword evidence="3" id="KW-1185">Reference proteome</keyword>
<reference evidence="3" key="1">
    <citation type="submission" date="2011-08" db="EMBL/GenBank/DDBJ databases">
        <authorList>
            <person name="Rombauts S."/>
        </authorList>
    </citation>
    <scope>NUCLEOTIDE SEQUENCE</scope>
    <source>
        <strain evidence="3">London</strain>
    </source>
</reference>
<dbReference type="EMBL" id="CAEY01000199">
    <property type="status" value="NOT_ANNOTATED_CDS"/>
    <property type="molecule type" value="Genomic_DNA"/>
</dbReference>
<organism evidence="2 3">
    <name type="scientific">Tetranychus urticae</name>
    <name type="common">Two-spotted spider mite</name>
    <dbReference type="NCBI Taxonomy" id="32264"/>
    <lineage>
        <taxon>Eukaryota</taxon>
        <taxon>Metazoa</taxon>
        <taxon>Ecdysozoa</taxon>
        <taxon>Arthropoda</taxon>
        <taxon>Chelicerata</taxon>
        <taxon>Arachnida</taxon>
        <taxon>Acari</taxon>
        <taxon>Acariformes</taxon>
        <taxon>Trombidiformes</taxon>
        <taxon>Prostigmata</taxon>
        <taxon>Eleutherengona</taxon>
        <taxon>Raphignathae</taxon>
        <taxon>Tetranychoidea</taxon>
        <taxon>Tetranychidae</taxon>
        <taxon>Tetranychus</taxon>
    </lineage>
</organism>
<keyword evidence="1" id="KW-0732">Signal</keyword>
<evidence type="ECO:0000256" key="1">
    <source>
        <dbReference type="SAM" id="SignalP"/>
    </source>
</evidence>